<feature type="binding site" evidence="5">
    <location>
        <position position="189"/>
    </location>
    <ligand>
        <name>NAD(+)</name>
        <dbReference type="ChEBI" id="CHEBI:57540"/>
    </ligand>
</feature>
<evidence type="ECO:0000313" key="10">
    <source>
        <dbReference type="Proteomes" id="UP000177610"/>
    </source>
</evidence>
<dbReference type="InterPro" id="IPR036291">
    <property type="entry name" value="NAD(P)-bd_dom_sf"/>
</dbReference>
<dbReference type="STRING" id="1817821.A2717_02935"/>
<dbReference type="InterPro" id="IPR033524">
    <property type="entry name" value="Glu/Leu/Phe/Val_DH_AS"/>
</dbReference>
<dbReference type="PIRSF" id="PIRSF000185">
    <property type="entry name" value="Glu_DH"/>
    <property type="match status" value="1"/>
</dbReference>
<keyword evidence="2 3" id="KW-0560">Oxidoreductase</keyword>
<dbReference type="InterPro" id="IPR014362">
    <property type="entry name" value="Glu_DH"/>
</dbReference>
<dbReference type="Proteomes" id="UP000177610">
    <property type="component" value="Unassembled WGS sequence"/>
</dbReference>
<dbReference type="Pfam" id="PF02812">
    <property type="entry name" value="ELFV_dehydrog_N"/>
    <property type="match status" value="1"/>
</dbReference>
<dbReference type="InterPro" id="IPR006097">
    <property type="entry name" value="Glu/Leu/Phe/Val/Trp_DH_dimer"/>
</dbReference>
<keyword evidence="5" id="KW-0547">Nucleotide-binding</keyword>
<dbReference type="GO" id="GO:0004352">
    <property type="term" value="F:glutamate dehydrogenase (NAD+) activity"/>
    <property type="evidence" value="ECO:0007669"/>
    <property type="project" value="TreeGrafter"/>
</dbReference>
<feature type="binding site" evidence="5">
    <location>
        <position position="93"/>
    </location>
    <ligand>
        <name>substrate</name>
    </ligand>
</feature>
<evidence type="ECO:0000256" key="1">
    <source>
        <dbReference type="ARBA" id="ARBA00006382"/>
    </source>
</evidence>
<feature type="binding site" evidence="5">
    <location>
        <position position="69"/>
    </location>
    <ligand>
        <name>substrate</name>
    </ligand>
</feature>
<evidence type="ECO:0000313" key="9">
    <source>
        <dbReference type="EMBL" id="OGE73543.1"/>
    </source>
</evidence>
<evidence type="ECO:0000256" key="6">
    <source>
        <dbReference type="PIRSR" id="PIRSR000185-3"/>
    </source>
</evidence>
<dbReference type="InterPro" id="IPR006096">
    <property type="entry name" value="Glu/Leu/Phe/Val/Trp_DH_C"/>
</dbReference>
<dbReference type="Gene3D" id="3.40.50.10860">
    <property type="entry name" value="Leucine Dehydrogenase, chain A, domain 1"/>
    <property type="match status" value="1"/>
</dbReference>
<evidence type="ECO:0000259" key="8">
    <source>
        <dbReference type="SMART" id="SM00839"/>
    </source>
</evidence>
<evidence type="ECO:0000256" key="7">
    <source>
        <dbReference type="RuleBase" id="RU004417"/>
    </source>
</evidence>
<evidence type="ECO:0000256" key="3">
    <source>
        <dbReference type="PIRNR" id="PIRNR000185"/>
    </source>
</evidence>
<dbReference type="PANTHER" id="PTHR11606">
    <property type="entry name" value="GLUTAMATE DEHYDROGENASE"/>
    <property type="match status" value="1"/>
</dbReference>
<dbReference type="Pfam" id="PF00208">
    <property type="entry name" value="ELFV_dehydrog"/>
    <property type="match status" value="1"/>
</dbReference>
<feature type="binding site" evidence="5">
    <location>
        <position position="220"/>
    </location>
    <ligand>
        <name>NAD(+)</name>
        <dbReference type="ChEBI" id="CHEBI:57540"/>
    </ligand>
</feature>
<sequence>MHRVNPFETAKKQLDQAAKIADFDPKYIERLKVPDRYVEVSIPVVMDNGEQKIFTGFRSQHNNARGPYKGGTRFFEEVNLDEIRALSFWMSFKNAVVNIPFGGGKGGIIFDPKKVSPAELERITRGYVQKIFHLIGPEVDSPGPDVGAGSQVMDWIMDEYSKLSGKKQFAASTGKSLDQGGSEGREEATGYGGGVILREVLSKNLIQPIKKTIAIQGFGNVGTFLAKSVHELGWRIVALSDSKGGVFNDQGIDLEQAAQHKKATGSLKDLAGTRNITNEELLELDVDILVPAALENVLTAENANRIKAQMIFEMANGPTTPEADEIFNQKKKIIIPDILANSGGVATSYYEWYQNMHQEKWPVDEVLSKLHTLMVQAFNDVFAVQQKYQTSFRNAAYILGAERIINTIKNKGV</sequence>
<dbReference type="EMBL" id="MFEH01000007">
    <property type="protein sequence ID" value="OGE73543.1"/>
    <property type="molecule type" value="Genomic_DNA"/>
</dbReference>
<dbReference type="AlphaFoldDB" id="A0A1F5N7I8"/>
<dbReference type="PROSITE" id="PS00074">
    <property type="entry name" value="GLFV_DEHYDROGENASE"/>
    <property type="match status" value="1"/>
</dbReference>
<dbReference type="GO" id="GO:0006538">
    <property type="term" value="P:L-glutamate catabolic process"/>
    <property type="evidence" value="ECO:0007669"/>
    <property type="project" value="TreeGrafter"/>
</dbReference>
<evidence type="ECO:0000256" key="5">
    <source>
        <dbReference type="PIRSR" id="PIRSR000185-2"/>
    </source>
</evidence>
<proteinExistence type="inferred from homology"/>
<evidence type="ECO:0000256" key="4">
    <source>
        <dbReference type="PIRSR" id="PIRSR000185-1"/>
    </source>
</evidence>
<evidence type="ECO:0000256" key="2">
    <source>
        <dbReference type="ARBA" id="ARBA00023002"/>
    </source>
</evidence>
<feature type="binding site" evidence="5">
    <location>
        <position position="348"/>
    </location>
    <ligand>
        <name>substrate</name>
    </ligand>
</feature>
<dbReference type="CDD" id="cd01076">
    <property type="entry name" value="NAD_bind_1_Glu_DH"/>
    <property type="match status" value="1"/>
</dbReference>
<dbReference type="PRINTS" id="PR00082">
    <property type="entry name" value="GLFDHDRGNASE"/>
</dbReference>
<dbReference type="SMART" id="SM00839">
    <property type="entry name" value="ELFV_dehydrog"/>
    <property type="match status" value="1"/>
</dbReference>
<organism evidence="9 10">
    <name type="scientific">Candidatus Doudnabacteria bacterium RIFCSPHIGHO2_01_FULL_41_86</name>
    <dbReference type="NCBI Taxonomy" id="1817821"/>
    <lineage>
        <taxon>Bacteria</taxon>
        <taxon>Candidatus Doudnaibacteriota</taxon>
    </lineage>
</organism>
<dbReference type="Gene3D" id="3.40.50.720">
    <property type="entry name" value="NAD(P)-binding Rossmann-like Domain"/>
    <property type="match status" value="1"/>
</dbReference>
<name>A0A1F5N7I8_9BACT</name>
<dbReference type="InterPro" id="IPR033922">
    <property type="entry name" value="NAD_bind_Glu_DH"/>
</dbReference>
<feature type="site" description="Important for catalysis" evidence="6">
    <location>
        <position position="145"/>
    </location>
</feature>
<dbReference type="SUPFAM" id="SSF51735">
    <property type="entry name" value="NAD(P)-binding Rossmann-fold domains"/>
    <property type="match status" value="1"/>
</dbReference>
<accession>A0A1F5N7I8</accession>
<keyword evidence="5" id="KW-0520">NAD</keyword>
<dbReference type="PANTHER" id="PTHR11606:SF13">
    <property type="entry name" value="GLUTAMATE DEHYDROGENASE 1, MITOCHONDRIAL"/>
    <property type="match status" value="1"/>
</dbReference>
<dbReference type="SUPFAM" id="SSF53223">
    <property type="entry name" value="Aminoacid dehydrogenase-like, N-terminal domain"/>
    <property type="match status" value="1"/>
</dbReference>
<feature type="domain" description="Glutamate/phenylalanine/leucine/valine/L-tryptophan dehydrogenase C-terminal" evidence="8">
    <location>
        <begin position="182"/>
        <end position="412"/>
    </location>
</feature>
<feature type="active site" description="Proton donor" evidence="4">
    <location>
        <position position="105"/>
    </location>
</feature>
<comment type="similarity">
    <text evidence="1 3 7">Belongs to the Glu/Leu/Phe/Val dehydrogenases family.</text>
</comment>
<protein>
    <recommendedName>
        <fullName evidence="3">Glutamate dehydrogenase</fullName>
    </recommendedName>
</protein>
<dbReference type="InterPro" id="IPR046346">
    <property type="entry name" value="Aminoacid_DH-like_N_sf"/>
</dbReference>
<gene>
    <name evidence="9" type="ORF">A2717_02935</name>
</gene>
<dbReference type="InterPro" id="IPR006095">
    <property type="entry name" value="Glu/Leu/Phe/Val/Trp_DH"/>
</dbReference>
<comment type="caution">
    <text evidence="9">The sequence shown here is derived from an EMBL/GenBank/DDBJ whole genome shotgun (WGS) entry which is preliminary data.</text>
</comment>
<dbReference type="GO" id="GO:0000166">
    <property type="term" value="F:nucleotide binding"/>
    <property type="evidence" value="ECO:0007669"/>
    <property type="project" value="UniProtKB-KW"/>
</dbReference>
<reference evidence="9 10" key="1">
    <citation type="journal article" date="2016" name="Nat. Commun.">
        <title>Thousands of microbial genomes shed light on interconnected biogeochemical processes in an aquifer system.</title>
        <authorList>
            <person name="Anantharaman K."/>
            <person name="Brown C.T."/>
            <person name="Hug L.A."/>
            <person name="Sharon I."/>
            <person name="Castelle C.J."/>
            <person name="Probst A.J."/>
            <person name="Thomas B.C."/>
            <person name="Singh A."/>
            <person name="Wilkins M.J."/>
            <person name="Karaoz U."/>
            <person name="Brodie E.L."/>
            <person name="Williams K.H."/>
            <person name="Hubbard S.S."/>
            <person name="Banfield J.F."/>
        </authorList>
    </citation>
    <scope>NUCLEOTIDE SEQUENCE [LARGE SCALE GENOMIC DNA]</scope>
</reference>